<sequence>MELLDFLYDERMQCFSLMFKMPVKDYLSFVDETYQNRGGIQNQRGPLKTASAKIIRERMVKDVEKGAVLPPIVIGVLTDEEYLSNHQFSNSQIIELIEKVDKDRVSIIDGMQRTTALLEAKDHLENRFVRIDVWLANKIQALTYRMLVLNTGQIPWDLRRQVEVVYEPLITEIESIITKDYPQVSEYFNIIKKDDNARRKTPGEYHASDTVEMYLAFSLKTEKVAMRNILAEEFSKLDMMQAMLNQEFVSIFVNVFSLLARLDIAMGEHKNIGPESLKDGKDLFKSVAAKVGFMAAAAQKIFGIAGRDLSVERQVKSHKIVIDKVNNLINYISDKENQDKLNNFFDFEILAQRLEDLPKGSKIGDKQRELYLSSFKVLFSEDFDLDEPNPSLGPLWRGN</sequence>
<dbReference type="AlphaFoldDB" id="A0A0A2LYT1"/>
<accession>A0A0A2LYT1</accession>
<reference evidence="1 2" key="1">
    <citation type="submission" date="2013-09" db="EMBL/GenBank/DDBJ databases">
        <authorList>
            <person name="Zeng Z."/>
            <person name="Chen C."/>
        </authorList>
    </citation>
    <scope>NUCLEOTIDE SEQUENCE [LARGE SCALE GENOMIC DNA]</scope>
    <source>
        <strain evidence="1 2">F44-8</strain>
    </source>
</reference>
<dbReference type="EMBL" id="JRLV01000008">
    <property type="protein sequence ID" value="KGO81255.1"/>
    <property type="molecule type" value="Genomic_DNA"/>
</dbReference>
<keyword evidence="2" id="KW-1185">Reference proteome</keyword>
<name>A0A0A2LYT1_9FLAO</name>
<gene>
    <name evidence="1" type="ORF">Q763_09235</name>
</gene>
<evidence type="ECO:0008006" key="3">
    <source>
        <dbReference type="Google" id="ProtNLM"/>
    </source>
</evidence>
<proteinExistence type="predicted"/>
<protein>
    <recommendedName>
        <fullName evidence="3">DUF262 domain-containing protein</fullName>
    </recommendedName>
</protein>
<evidence type="ECO:0000313" key="1">
    <source>
        <dbReference type="EMBL" id="KGO81255.1"/>
    </source>
</evidence>
<dbReference type="Proteomes" id="UP000030129">
    <property type="component" value="Unassembled WGS sequence"/>
</dbReference>
<dbReference type="STRING" id="1406840.Q763_09235"/>
<comment type="caution">
    <text evidence="1">The sequence shown here is derived from an EMBL/GenBank/DDBJ whole genome shotgun (WGS) entry which is preliminary data.</text>
</comment>
<organism evidence="1 2">
    <name type="scientific">Flavobacterium beibuense F44-8</name>
    <dbReference type="NCBI Taxonomy" id="1406840"/>
    <lineage>
        <taxon>Bacteria</taxon>
        <taxon>Pseudomonadati</taxon>
        <taxon>Bacteroidota</taxon>
        <taxon>Flavobacteriia</taxon>
        <taxon>Flavobacteriales</taxon>
        <taxon>Flavobacteriaceae</taxon>
        <taxon>Flavobacterium</taxon>
    </lineage>
</organism>
<dbReference type="RefSeq" id="WP_035133413.1">
    <property type="nucleotide sequence ID" value="NZ_JRLV01000008.1"/>
</dbReference>
<evidence type="ECO:0000313" key="2">
    <source>
        <dbReference type="Proteomes" id="UP000030129"/>
    </source>
</evidence>
<dbReference type="eggNOG" id="ENOG502ZC07">
    <property type="taxonomic scope" value="Bacteria"/>
</dbReference>